<dbReference type="SUPFAM" id="SSF50494">
    <property type="entry name" value="Trypsin-like serine proteases"/>
    <property type="match status" value="1"/>
</dbReference>
<feature type="chain" id="PRO_5035909263" description="Peptidase S1 domain-containing protein" evidence="3">
    <location>
        <begin position="30"/>
        <end position="297"/>
    </location>
</feature>
<dbReference type="GO" id="GO:0006508">
    <property type="term" value="P:proteolysis"/>
    <property type="evidence" value="ECO:0007669"/>
    <property type="project" value="InterPro"/>
</dbReference>
<evidence type="ECO:0000313" key="5">
    <source>
        <dbReference type="EMBL" id="CAD7703008.1"/>
    </source>
</evidence>
<accession>A0A8S1JC59</accession>
<sequence length="297" mass="31181">MGAPRRITKYVPPALLLAVLLGLCRMAAPQLACPIEEPEAPPPAPDNDPTALIAGGTPAVPCRYSYMASLAIEMFGLNHICGGTLVHESWILTAASCVDPQFTARDVSNPMALLNGLEWSKPETFRENIATVAEELQVHPSYKGDPDSGYNVALLKLEVPSNQTPVALIAPGEDLQADELVAMAGWGRSAGTGAFSATLLEATDIQLVDPDACTGFGVEDNTKVFCTGFGDKSSCKGDEGGPVLRRGENASEDVQVGVVTTQLINGVASCGLFGRPAKFTGLSHLIEWIGETVNGTT</sequence>
<dbReference type="InterPro" id="IPR001254">
    <property type="entry name" value="Trypsin_dom"/>
</dbReference>
<dbReference type="Proteomes" id="UP000708148">
    <property type="component" value="Unassembled WGS sequence"/>
</dbReference>
<dbReference type="PANTHER" id="PTHR24276">
    <property type="entry name" value="POLYSERASE-RELATED"/>
    <property type="match status" value="1"/>
</dbReference>
<dbReference type="AlphaFoldDB" id="A0A8S1JC59"/>
<gene>
    <name evidence="5" type="ORF">OSTQU699_LOCUS8365</name>
</gene>
<dbReference type="InterPro" id="IPR001314">
    <property type="entry name" value="Peptidase_S1A"/>
</dbReference>
<feature type="domain" description="Peptidase S1" evidence="4">
    <location>
        <begin position="53"/>
        <end position="294"/>
    </location>
</feature>
<dbReference type="InterPro" id="IPR043504">
    <property type="entry name" value="Peptidase_S1_PA_chymotrypsin"/>
</dbReference>
<name>A0A8S1JC59_9CHLO</name>
<keyword evidence="6" id="KW-1185">Reference proteome</keyword>
<comment type="similarity">
    <text evidence="1">Belongs to the peptidase S1 family.</text>
</comment>
<evidence type="ECO:0000259" key="4">
    <source>
        <dbReference type="PROSITE" id="PS50240"/>
    </source>
</evidence>
<dbReference type="SMART" id="SM00020">
    <property type="entry name" value="Tryp_SPc"/>
    <property type="match status" value="1"/>
</dbReference>
<dbReference type="OrthoDB" id="545839at2759"/>
<organism evidence="5 6">
    <name type="scientific">Ostreobium quekettii</name>
    <dbReference type="NCBI Taxonomy" id="121088"/>
    <lineage>
        <taxon>Eukaryota</taxon>
        <taxon>Viridiplantae</taxon>
        <taxon>Chlorophyta</taxon>
        <taxon>core chlorophytes</taxon>
        <taxon>Ulvophyceae</taxon>
        <taxon>TCBD clade</taxon>
        <taxon>Bryopsidales</taxon>
        <taxon>Ostreobineae</taxon>
        <taxon>Ostreobiaceae</taxon>
        <taxon>Ostreobium</taxon>
    </lineage>
</organism>
<protein>
    <recommendedName>
        <fullName evidence="4">Peptidase S1 domain-containing protein</fullName>
    </recommendedName>
</protein>
<dbReference type="EMBL" id="CAJHUC010002030">
    <property type="protein sequence ID" value="CAD7703008.1"/>
    <property type="molecule type" value="Genomic_DNA"/>
</dbReference>
<dbReference type="CDD" id="cd00190">
    <property type="entry name" value="Tryp_SPc"/>
    <property type="match status" value="1"/>
</dbReference>
<comment type="caution">
    <text evidence="5">The sequence shown here is derived from an EMBL/GenBank/DDBJ whole genome shotgun (WGS) entry which is preliminary data.</text>
</comment>
<keyword evidence="2" id="KW-1015">Disulfide bond</keyword>
<keyword evidence="3" id="KW-0732">Signal</keyword>
<dbReference type="PANTHER" id="PTHR24276:SF98">
    <property type="entry name" value="FI18310P1-RELATED"/>
    <property type="match status" value="1"/>
</dbReference>
<dbReference type="PROSITE" id="PS50240">
    <property type="entry name" value="TRYPSIN_DOM"/>
    <property type="match status" value="1"/>
</dbReference>
<dbReference type="Gene3D" id="2.40.10.10">
    <property type="entry name" value="Trypsin-like serine proteases"/>
    <property type="match status" value="1"/>
</dbReference>
<evidence type="ECO:0000256" key="1">
    <source>
        <dbReference type="ARBA" id="ARBA00007664"/>
    </source>
</evidence>
<evidence type="ECO:0000313" key="6">
    <source>
        <dbReference type="Proteomes" id="UP000708148"/>
    </source>
</evidence>
<evidence type="ECO:0000256" key="3">
    <source>
        <dbReference type="SAM" id="SignalP"/>
    </source>
</evidence>
<dbReference type="Pfam" id="PF00089">
    <property type="entry name" value="Trypsin"/>
    <property type="match status" value="1"/>
</dbReference>
<feature type="signal peptide" evidence="3">
    <location>
        <begin position="1"/>
        <end position="29"/>
    </location>
</feature>
<dbReference type="InterPro" id="IPR009003">
    <property type="entry name" value="Peptidase_S1_PA"/>
</dbReference>
<proteinExistence type="inferred from homology"/>
<reference evidence="5" key="1">
    <citation type="submission" date="2020-12" db="EMBL/GenBank/DDBJ databases">
        <authorList>
            <person name="Iha C."/>
        </authorList>
    </citation>
    <scope>NUCLEOTIDE SEQUENCE</scope>
</reference>
<dbReference type="GO" id="GO:0004252">
    <property type="term" value="F:serine-type endopeptidase activity"/>
    <property type="evidence" value="ECO:0007669"/>
    <property type="project" value="InterPro"/>
</dbReference>
<evidence type="ECO:0000256" key="2">
    <source>
        <dbReference type="ARBA" id="ARBA00023157"/>
    </source>
</evidence>
<dbReference type="PRINTS" id="PR00722">
    <property type="entry name" value="CHYMOTRYPSIN"/>
</dbReference>
<dbReference type="InterPro" id="IPR050430">
    <property type="entry name" value="Peptidase_S1"/>
</dbReference>